<comment type="caution">
    <text evidence="1">The sequence shown here is derived from an EMBL/GenBank/DDBJ whole genome shotgun (WGS) entry which is preliminary data.</text>
</comment>
<organism evidence="1 2">
    <name type="scientific">Klenkia sesuvii</name>
    <dbReference type="NCBI Taxonomy" id="3103137"/>
    <lineage>
        <taxon>Bacteria</taxon>
        <taxon>Bacillati</taxon>
        <taxon>Actinomycetota</taxon>
        <taxon>Actinomycetes</taxon>
        <taxon>Geodermatophilales</taxon>
        <taxon>Geodermatophilaceae</taxon>
        <taxon>Klenkia</taxon>
    </lineage>
</organism>
<protein>
    <recommendedName>
        <fullName evidence="3">Ig-like domain-containing protein</fullName>
    </recommendedName>
</protein>
<dbReference type="Proteomes" id="UP001361570">
    <property type="component" value="Unassembled WGS sequence"/>
</dbReference>
<accession>A0ABU8DYE7</accession>
<dbReference type="EMBL" id="JBAPLU010000016">
    <property type="protein sequence ID" value="MEI4273032.1"/>
    <property type="molecule type" value="Genomic_DNA"/>
</dbReference>
<proteinExistence type="predicted"/>
<sequence>MNDPFVRQLTWLIATAGGKEALVKACGRRVGVRTLDTWSRGGYPRTAVTGAVRELDAWALQQDFGYPDAAAAPRLVASCGRQPVPPPARAPRWRRWSALAAAQLTVVGATVGVTLVITDHSRRPSMATPAATTDLIAGFLPSQGDGRPRPQTVAAEGVNTYADPRGLTVGGGAVPAGATVDVRCRIEAAPMPSEGLDGWWYLVDSGAWAGLWAAADGFAPGAEPGQDDGYATDLDVPVCSTSTRWAPGS</sequence>
<gene>
    <name evidence="1" type="ORF">TEK04_14990</name>
</gene>
<evidence type="ECO:0008006" key="3">
    <source>
        <dbReference type="Google" id="ProtNLM"/>
    </source>
</evidence>
<reference evidence="1 2" key="1">
    <citation type="submission" date="2024-03" db="EMBL/GenBank/DDBJ databases">
        <title>Draft genome sequence of Klenkia sp. LSe6-5.</title>
        <authorList>
            <person name="Duangmal K."/>
            <person name="Chantavorakit T."/>
        </authorList>
    </citation>
    <scope>NUCLEOTIDE SEQUENCE [LARGE SCALE GENOMIC DNA]</scope>
    <source>
        <strain evidence="1 2">LSe6-5</strain>
    </source>
</reference>
<evidence type="ECO:0000313" key="1">
    <source>
        <dbReference type="EMBL" id="MEI4273032.1"/>
    </source>
</evidence>
<dbReference type="RefSeq" id="WP_336405157.1">
    <property type="nucleotide sequence ID" value="NZ_JBAPLU010000016.1"/>
</dbReference>
<keyword evidence="2" id="KW-1185">Reference proteome</keyword>
<name>A0ABU8DYE7_9ACTN</name>
<evidence type="ECO:0000313" key="2">
    <source>
        <dbReference type="Proteomes" id="UP001361570"/>
    </source>
</evidence>